<gene>
    <name evidence="3" type="ORF">EOE66_14175</name>
</gene>
<feature type="compositionally biased region" description="Pro residues" evidence="2">
    <location>
        <begin position="92"/>
        <end position="103"/>
    </location>
</feature>
<keyword evidence="1" id="KW-0175">Coiled coil</keyword>
<keyword evidence="4" id="KW-1185">Reference proteome</keyword>
<evidence type="ECO:0000256" key="2">
    <source>
        <dbReference type="SAM" id="MobiDB-lite"/>
    </source>
</evidence>
<feature type="region of interest" description="Disordered" evidence="2">
    <location>
        <begin position="84"/>
        <end position="103"/>
    </location>
</feature>
<sequence length="103" mass="11534">MERALLLMLVNRPQAGDLARAAALLEPHAKTPGPWRAVAQLLLARVQEQRRLEDQIDKQGQQLREQQRRIDQLASQLEALKAIERSLNNPRPATPAPAPRPAP</sequence>
<evidence type="ECO:0000313" key="4">
    <source>
        <dbReference type="Proteomes" id="UP000285575"/>
    </source>
</evidence>
<dbReference type="EMBL" id="SACR01000004">
    <property type="protein sequence ID" value="RVU45282.1"/>
    <property type="molecule type" value="Genomic_DNA"/>
</dbReference>
<accession>A0A437REY3</accession>
<proteinExistence type="predicted"/>
<organism evidence="3 4">
    <name type="scientific">Rubrivivax rivuli</name>
    <dbReference type="NCBI Taxonomy" id="1862385"/>
    <lineage>
        <taxon>Bacteria</taxon>
        <taxon>Pseudomonadati</taxon>
        <taxon>Pseudomonadota</taxon>
        <taxon>Betaproteobacteria</taxon>
        <taxon>Burkholderiales</taxon>
        <taxon>Sphaerotilaceae</taxon>
        <taxon>Rubrivivax</taxon>
    </lineage>
</organism>
<protein>
    <submittedName>
        <fullName evidence="3">Uncharacterized protein</fullName>
    </submittedName>
</protein>
<name>A0A437REY3_9BURK</name>
<feature type="coiled-coil region" evidence="1">
    <location>
        <begin position="49"/>
        <end position="83"/>
    </location>
</feature>
<reference evidence="3 4" key="1">
    <citation type="submission" date="2019-01" db="EMBL/GenBank/DDBJ databases">
        <authorList>
            <person name="Chen W.-M."/>
        </authorList>
    </citation>
    <scope>NUCLEOTIDE SEQUENCE [LARGE SCALE GENOMIC DNA]</scope>
    <source>
        <strain evidence="3 4">KYPY4</strain>
    </source>
</reference>
<dbReference type="AlphaFoldDB" id="A0A437REY3"/>
<dbReference type="OrthoDB" id="9181655at2"/>
<dbReference type="Proteomes" id="UP000285575">
    <property type="component" value="Unassembled WGS sequence"/>
</dbReference>
<evidence type="ECO:0000256" key="1">
    <source>
        <dbReference type="SAM" id="Coils"/>
    </source>
</evidence>
<evidence type="ECO:0000313" key="3">
    <source>
        <dbReference type="EMBL" id="RVU45282.1"/>
    </source>
</evidence>
<comment type="caution">
    <text evidence="3">The sequence shown here is derived from an EMBL/GenBank/DDBJ whole genome shotgun (WGS) entry which is preliminary data.</text>
</comment>